<organism evidence="1 2">
    <name type="scientific">Paramuricea clavata</name>
    <name type="common">Red gorgonian</name>
    <name type="synonym">Violescent sea-whip</name>
    <dbReference type="NCBI Taxonomy" id="317549"/>
    <lineage>
        <taxon>Eukaryota</taxon>
        <taxon>Metazoa</taxon>
        <taxon>Cnidaria</taxon>
        <taxon>Anthozoa</taxon>
        <taxon>Octocorallia</taxon>
        <taxon>Malacalcyonacea</taxon>
        <taxon>Plexauridae</taxon>
        <taxon>Paramuricea</taxon>
    </lineage>
</organism>
<keyword evidence="2" id="KW-1185">Reference proteome</keyword>
<comment type="caution">
    <text evidence="1">The sequence shown here is derived from an EMBL/GenBank/DDBJ whole genome shotgun (WGS) entry which is preliminary data.</text>
</comment>
<dbReference type="Proteomes" id="UP001152795">
    <property type="component" value="Unassembled WGS sequence"/>
</dbReference>
<evidence type="ECO:0000313" key="1">
    <source>
        <dbReference type="EMBL" id="CAB4024435.1"/>
    </source>
</evidence>
<dbReference type="AlphaFoldDB" id="A0A6S7IY71"/>
<gene>
    <name evidence="1" type="ORF">PACLA_8A032780</name>
</gene>
<protein>
    <submittedName>
        <fullName evidence="1">Uncharacterized protein</fullName>
    </submittedName>
</protein>
<reference evidence="1" key="1">
    <citation type="submission" date="2020-04" db="EMBL/GenBank/DDBJ databases">
        <authorList>
            <person name="Alioto T."/>
            <person name="Alioto T."/>
            <person name="Gomez Garrido J."/>
        </authorList>
    </citation>
    <scope>NUCLEOTIDE SEQUENCE</scope>
    <source>
        <strain evidence="1">A484AB</strain>
    </source>
</reference>
<dbReference type="EMBL" id="CACRXK020013034">
    <property type="protein sequence ID" value="CAB4024435.1"/>
    <property type="molecule type" value="Genomic_DNA"/>
</dbReference>
<dbReference type="OrthoDB" id="2668416at2759"/>
<evidence type="ECO:0000313" key="2">
    <source>
        <dbReference type="Proteomes" id="UP001152795"/>
    </source>
</evidence>
<sequence length="129" mass="14886">MENRLLSIPNEEVIPGTSKLCNYHIIGDDAFPLQKDLMKPLPYKSDDRAKRIYNYRLSRARRVVENAFVDNEDFNHQVILGAWRTDQQLTGLQPTRNRNSACSAKSQRDALKEYFSSALGAVPWQNEMK</sequence>
<name>A0A6S7IY71_PARCT</name>
<proteinExistence type="predicted"/>
<accession>A0A6S7IY71</accession>